<reference evidence="2" key="2">
    <citation type="submission" date="2021-09" db="EMBL/GenBank/DDBJ databases">
        <authorList>
            <person name="Gilroy R."/>
        </authorList>
    </citation>
    <scope>NUCLEOTIDE SEQUENCE</scope>
    <source>
        <strain evidence="2">ChiHjej13B12-9602</strain>
    </source>
</reference>
<evidence type="ECO:0000259" key="1">
    <source>
        <dbReference type="Pfam" id="PF01764"/>
    </source>
</evidence>
<accession>A0A921IUN8</accession>
<dbReference type="Gene3D" id="3.40.50.1820">
    <property type="entry name" value="alpha/beta hydrolase"/>
    <property type="match status" value="1"/>
</dbReference>
<dbReference type="AlphaFoldDB" id="A0A921IUN8"/>
<gene>
    <name evidence="2" type="ORF">K8V70_00275</name>
</gene>
<dbReference type="InterPro" id="IPR051218">
    <property type="entry name" value="Sec_MonoDiacylglyc_Lipase"/>
</dbReference>
<dbReference type="PANTHER" id="PTHR45856">
    <property type="entry name" value="ALPHA/BETA-HYDROLASES SUPERFAMILY PROTEIN"/>
    <property type="match status" value="1"/>
</dbReference>
<dbReference type="Proteomes" id="UP000753256">
    <property type="component" value="Unassembled WGS sequence"/>
</dbReference>
<dbReference type="InterPro" id="IPR029058">
    <property type="entry name" value="AB_hydrolase_fold"/>
</dbReference>
<dbReference type="RefSeq" id="WP_273188401.1">
    <property type="nucleotide sequence ID" value="NZ_DYUZ01000002.1"/>
</dbReference>
<dbReference type="GO" id="GO:0006629">
    <property type="term" value="P:lipid metabolic process"/>
    <property type="evidence" value="ECO:0007669"/>
    <property type="project" value="InterPro"/>
</dbReference>
<dbReference type="PANTHER" id="PTHR45856:SF24">
    <property type="entry name" value="FUNGAL LIPASE-LIKE DOMAIN-CONTAINING PROTEIN"/>
    <property type="match status" value="1"/>
</dbReference>
<dbReference type="EMBL" id="DYUZ01000002">
    <property type="protein sequence ID" value="HJG36292.1"/>
    <property type="molecule type" value="Genomic_DNA"/>
</dbReference>
<evidence type="ECO:0000313" key="3">
    <source>
        <dbReference type="Proteomes" id="UP000753256"/>
    </source>
</evidence>
<evidence type="ECO:0000313" key="2">
    <source>
        <dbReference type="EMBL" id="HJG36292.1"/>
    </source>
</evidence>
<dbReference type="InterPro" id="IPR002921">
    <property type="entry name" value="Fungal_lipase-type"/>
</dbReference>
<dbReference type="Pfam" id="PF01764">
    <property type="entry name" value="Lipase_3"/>
    <property type="match status" value="1"/>
</dbReference>
<comment type="caution">
    <text evidence="2">The sequence shown here is derived from an EMBL/GenBank/DDBJ whole genome shotgun (WGS) entry which is preliminary data.</text>
</comment>
<protein>
    <submittedName>
        <fullName evidence="2">Lipase family protein</fullName>
    </submittedName>
</protein>
<organism evidence="2 3">
    <name type="scientific">Enorma phocaeensis</name>
    <dbReference type="NCBI Taxonomy" id="1871019"/>
    <lineage>
        <taxon>Bacteria</taxon>
        <taxon>Bacillati</taxon>
        <taxon>Actinomycetota</taxon>
        <taxon>Coriobacteriia</taxon>
        <taxon>Coriobacteriales</taxon>
        <taxon>Coriobacteriaceae</taxon>
        <taxon>Enorma</taxon>
    </lineage>
</organism>
<proteinExistence type="predicted"/>
<feature type="domain" description="Fungal lipase-type" evidence="1">
    <location>
        <begin position="242"/>
        <end position="357"/>
    </location>
</feature>
<name>A0A921IUN8_9ACTN</name>
<reference evidence="2" key="1">
    <citation type="journal article" date="2021" name="PeerJ">
        <title>Extensive microbial diversity within the chicken gut microbiome revealed by metagenomics and culture.</title>
        <authorList>
            <person name="Gilroy R."/>
            <person name="Ravi A."/>
            <person name="Getino M."/>
            <person name="Pursley I."/>
            <person name="Horton D.L."/>
            <person name="Alikhan N.F."/>
            <person name="Baker D."/>
            <person name="Gharbi K."/>
            <person name="Hall N."/>
            <person name="Watson M."/>
            <person name="Adriaenssens E.M."/>
            <person name="Foster-Nyarko E."/>
            <person name="Jarju S."/>
            <person name="Secka A."/>
            <person name="Antonio M."/>
            <person name="Oren A."/>
            <person name="Chaudhuri R.R."/>
            <person name="La Ragione R."/>
            <person name="Hildebrand F."/>
            <person name="Pallen M.J."/>
        </authorList>
    </citation>
    <scope>NUCLEOTIDE SEQUENCE</scope>
    <source>
        <strain evidence="2">ChiHjej13B12-9602</strain>
    </source>
</reference>
<dbReference type="SUPFAM" id="SSF53474">
    <property type="entry name" value="alpha/beta-Hydrolases"/>
    <property type="match status" value="1"/>
</dbReference>
<sequence>MKLLSNALAVILAIVGVTVLAAAVVLICRYYQTRIAPSEVPEPPQQLATAAVQPAHGRFETSLTYTCLASPTGEATSTITWDDAWFALDSNTYNHELARAAAVLSALAYAESNYYQASYDCPPYMEDALTALGFDEVSTESYRYRSEIVDQVLNVFTQEEDSVAYTIARKRLDEGAGATRSVILVSVRGSYGAEWVSNLYVGEQGTAPHEELAVRACEALEAEADRVREAPDLEALLEAHGNHAGYTDGAAEIMEAVRPWIAASHERGDAVTLLVVGHSRGGAIANIVAAQADDELAGAKDDPTWEEGALGLGTGDAVMAYTFASPATTVSQDAHDARYGNIFNIVNPSDIVPYLPLSAWGYGRYGEDRFLPAVDDAGFDEAYSEMCARFEQAVGAESPYDPADARTVQAVIAEASRLVPTADAFLTPQGVASVIGACATNVDPIRILYGHYPSTYIAWMQAIEEEGLRGQHT</sequence>